<feature type="domain" description="DUF4097" evidence="1">
    <location>
        <begin position="165"/>
        <end position="275"/>
    </location>
</feature>
<dbReference type="EMBL" id="BAAARA010000002">
    <property type="protein sequence ID" value="GAA2335424.1"/>
    <property type="molecule type" value="Genomic_DNA"/>
</dbReference>
<evidence type="ECO:0000313" key="2">
    <source>
        <dbReference type="EMBL" id="GAA2335424.1"/>
    </source>
</evidence>
<sequence length="276" mass="28955">MSRVALAVTGAALVLFGGVVLTWGTVQPGGERSTQVGAVERVRIDGRSGDVRIRYAPDGDGAVEQRVHRWAVFGSEEPNHTVEGGTLVLNGDCGWWCSVEYDVVLPAAVPVEGRVDAGDVRVSGMRSVDIEVGSGGVDLTGIERWVQARTGSGSVAVRDTSGPVEARSGSGVIELEAIDGRLRAHTGSGRIRGEDIASEQVYARSSSGGVRLDLTGPREAELSTGSGEIDVSVPRDSYRVDSRSGSGNVSIDVRRDPDADRRLELTTGSGNINVDS</sequence>
<dbReference type="InterPro" id="IPR025164">
    <property type="entry name" value="Toastrack_DUF4097"/>
</dbReference>
<accession>A0ABN3FQH7</accession>
<dbReference type="Pfam" id="PF13349">
    <property type="entry name" value="DUF4097"/>
    <property type="match status" value="1"/>
</dbReference>
<gene>
    <name evidence="2" type="ORF">GCM10009854_09110</name>
</gene>
<keyword evidence="3" id="KW-1185">Reference proteome</keyword>
<protein>
    <recommendedName>
        <fullName evidence="1">DUF4097 domain-containing protein</fullName>
    </recommendedName>
</protein>
<comment type="caution">
    <text evidence="2">The sequence shown here is derived from an EMBL/GenBank/DDBJ whole genome shotgun (WGS) entry which is preliminary data.</text>
</comment>
<evidence type="ECO:0000313" key="3">
    <source>
        <dbReference type="Proteomes" id="UP001501218"/>
    </source>
</evidence>
<name>A0ABN3FQH7_9PSEU</name>
<dbReference type="Proteomes" id="UP001501218">
    <property type="component" value="Unassembled WGS sequence"/>
</dbReference>
<evidence type="ECO:0000259" key="1">
    <source>
        <dbReference type="Pfam" id="PF13349"/>
    </source>
</evidence>
<organism evidence="2 3">
    <name type="scientific">Saccharopolyspora halophila</name>
    <dbReference type="NCBI Taxonomy" id="405551"/>
    <lineage>
        <taxon>Bacteria</taxon>
        <taxon>Bacillati</taxon>
        <taxon>Actinomycetota</taxon>
        <taxon>Actinomycetes</taxon>
        <taxon>Pseudonocardiales</taxon>
        <taxon>Pseudonocardiaceae</taxon>
        <taxon>Saccharopolyspora</taxon>
    </lineage>
</organism>
<reference evidence="2 3" key="1">
    <citation type="journal article" date="2019" name="Int. J. Syst. Evol. Microbiol.">
        <title>The Global Catalogue of Microorganisms (GCM) 10K type strain sequencing project: providing services to taxonomists for standard genome sequencing and annotation.</title>
        <authorList>
            <consortium name="The Broad Institute Genomics Platform"/>
            <consortium name="The Broad Institute Genome Sequencing Center for Infectious Disease"/>
            <person name="Wu L."/>
            <person name="Ma J."/>
        </authorList>
    </citation>
    <scope>NUCLEOTIDE SEQUENCE [LARGE SCALE GENOMIC DNA]</scope>
    <source>
        <strain evidence="2 3">JCM 16221</strain>
    </source>
</reference>
<proteinExistence type="predicted"/>
<dbReference type="Gene3D" id="2.160.20.120">
    <property type="match status" value="1"/>
</dbReference>
<dbReference type="RefSeq" id="WP_344126855.1">
    <property type="nucleotide sequence ID" value="NZ_BAAARA010000002.1"/>
</dbReference>